<feature type="region of interest" description="Disordered" evidence="1">
    <location>
        <begin position="495"/>
        <end position="519"/>
    </location>
</feature>
<evidence type="ECO:0000313" key="4">
    <source>
        <dbReference type="Proteomes" id="UP000197003"/>
    </source>
</evidence>
<dbReference type="AlphaFoldDB" id="A0A1Z3NAA2"/>
<feature type="compositionally biased region" description="Basic and acidic residues" evidence="1">
    <location>
        <begin position="505"/>
        <end position="519"/>
    </location>
</feature>
<dbReference type="Gene3D" id="2.30.30.40">
    <property type="entry name" value="SH3 Domains"/>
    <property type="match status" value="1"/>
</dbReference>
<dbReference type="RefSeq" id="WP_088565864.1">
    <property type="nucleotide sequence ID" value="NZ_CP020946.1"/>
</dbReference>
<dbReference type="EMBL" id="CP020946">
    <property type="protein sequence ID" value="ASD64392.1"/>
    <property type="molecule type" value="Genomic_DNA"/>
</dbReference>
<name>A0A1Z3NAA2_BDEBC</name>
<evidence type="ECO:0000313" key="3">
    <source>
        <dbReference type="EMBL" id="ASD64392.1"/>
    </source>
</evidence>
<sequence>MTKINTRRLCSAVLSLLIASSPMLGVAQEITSSDANASVNAAAVGLSKASLQVGGRYFISADALNVRSSNSTTASNIVGKLSINDEVEIYDLLNEATPLVQIKIIKSATVKADVSAELFVSKDYLSAKQLQTAASKYFVIQNIATEKTRVYERCTESPSCAHKLVMETEMVVGRPEEGTKTDPHAFKTWLGHARISEWIKFYQDGQGHYPHWYKAGQDMKTIPGPITDGMSKLVSSRKWMVDDAQGNSTIYGAFGWYAAKITPADEINGMNYQWLHGTMGWGKDGAAAIELTRGFFMNMFSNPGSAGCTRLENRAIAYLRSILVPGTDIYRVYARESTREAEVTTGIFKKKTTPLPRYAHNFEKPMVWNYILLTDGAQRSGGLSADAKNIIDKAIPVIAGQNLIEQGTYDVDQYPNANELNYGKSAASGKSGDRYKIDSGWEKDAAKTNFTGYFLVDEGRFIDYKHPDRTRTKGVIRVSGLADFRDSVPEFLATSGKHNPPKIVYRTENENDSTRRGGN</sequence>
<accession>A0A1Z3NAA2</accession>
<reference evidence="3 4" key="1">
    <citation type="submission" date="2017-04" db="EMBL/GenBank/DDBJ databases">
        <title>Whole genome sequence of Bdellovibrio bacteriovorus strain SSB218315.</title>
        <authorList>
            <person name="Oyedara O."/>
            <person name="Rodriguez-Perez M.A."/>
        </authorList>
    </citation>
    <scope>NUCLEOTIDE SEQUENCE [LARGE SCALE GENOMIC DNA]</scope>
    <source>
        <strain evidence="3 4">SSB218315</strain>
    </source>
</reference>
<protein>
    <recommendedName>
        <fullName evidence="5">YkuD domain-containing protein</fullName>
    </recommendedName>
</protein>
<evidence type="ECO:0000256" key="1">
    <source>
        <dbReference type="SAM" id="MobiDB-lite"/>
    </source>
</evidence>
<proteinExistence type="predicted"/>
<gene>
    <name evidence="3" type="ORF">B9G79_12855</name>
</gene>
<feature type="signal peptide" evidence="2">
    <location>
        <begin position="1"/>
        <end position="27"/>
    </location>
</feature>
<keyword evidence="2" id="KW-0732">Signal</keyword>
<dbReference type="OrthoDB" id="5288273at2"/>
<evidence type="ECO:0000256" key="2">
    <source>
        <dbReference type="SAM" id="SignalP"/>
    </source>
</evidence>
<evidence type="ECO:0008006" key="5">
    <source>
        <dbReference type="Google" id="ProtNLM"/>
    </source>
</evidence>
<organism evidence="3 4">
    <name type="scientific">Bdellovibrio bacteriovorus</name>
    <dbReference type="NCBI Taxonomy" id="959"/>
    <lineage>
        <taxon>Bacteria</taxon>
        <taxon>Pseudomonadati</taxon>
        <taxon>Bdellovibrionota</taxon>
        <taxon>Bdellovibrionia</taxon>
        <taxon>Bdellovibrionales</taxon>
        <taxon>Pseudobdellovibrionaceae</taxon>
        <taxon>Bdellovibrio</taxon>
    </lineage>
</organism>
<feature type="chain" id="PRO_5012599619" description="YkuD domain-containing protein" evidence="2">
    <location>
        <begin position="28"/>
        <end position="519"/>
    </location>
</feature>
<dbReference type="Proteomes" id="UP000197003">
    <property type="component" value="Chromosome"/>
</dbReference>